<gene>
    <name evidence="14" type="ORF">F2Q69_00016811</name>
</gene>
<feature type="transmembrane region" description="Helical" evidence="12">
    <location>
        <begin position="626"/>
        <end position="650"/>
    </location>
</feature>
<evidence type="ECO:0000256" key="10">
    <source>
        <dbReference type="ARBA" id="ARBA00023157"/>
    </source>
</evidence>
<sequence length="850" mass="92396">MQILFVLCRVEARQSAGYCAMYDICGARSDGKVLNCPFNIPAVKPDDLLSSKIQSLCPTITGDVCCTETQFDTLRSQVQQAIPFIVGCPACLRNFLNLFCELTCSPDQSLFINVTSTTKIKNNSTVDGIEYYITDSFGEGLYESCKNVKFGSSNSRALDFLGAGAKNFKEWFAFIGQKAGVNLPGSPYGIKFSPLPPVSSGMKPMNVSTYSCSDDTLGCSCGDCPSAGACSSTAAPPTQKRHACSIKIGSLEAKCVDFVLAILYIVLVSLFLGGGLFHRIKGKKNSSPLSEARRDRSSVNPQKADTIHAQILQNTPQRNWAQLSAVQGFLANFYRKYGIWVARHPTLVLCLSVSAVLLLCVGLVQFKVETKPDKLWVGKGSRAAEEKQFFDTHLAPFYRIEQLIIASVPKSPHDKAPEILTDDNIKLLFDIQKKVDGLRANHSGSMVSLTDICLKPLGEDCATQSVLQYFKMKPGNYDDFGGVDHVKYCFEHFTSTESCLSAFKGPLDPTTALGGFSGNSYSEASAFIVTYPVDNAVDNEGNKTEKAVAWEKAFIQLAKDELLPMVKSKGLTLSFSSESSIEEELKRESTADVITIAISYLVMFAYISLALGDAPRLNSFYITSKVLLGLSGVILVMLSVLGSVGFFSAVGMKSTLIIMEVIPFLVLAVGVDNMCILVHAVKRQEQDLLLERRISNALMEVGPSITLASLAEILAFAVGAYIKMPAVRVFSMFAGSNGSLSYSAKRTIGCKPNHISSGDRNQRMKEALGGMGASVFSGITLTKLVGVIVLGFSRSEVFVVYYFKMYLALVLLGFLHGLVFLPVFLSMFGPAPRHVEGDRQDHRPSVSSLP</sequence>
<evidence type="ECO:0000256" key="1">
    <source>
        <dbReference type="ARBA" id="ARBA00004127"/>
    </source>
</evidence>
<dbReference type="InterPro" id="IPR053958">
    <property type="entry name" value="HMGCR/SNAP/NPC1-like_SSD"/>
</dbReference>
<feature type="transmembrane region" description="Helical" evidence="12">
    <location>
        <begin position="258"/>
        <end position="277"/>
    </location>
</feature>
<dbReference type="GO" id="GO:0006629">
    <property type="term" value="P:lipid metabolic process"/>
    <property type="evidence" value="ECO:0007669"/>
    <property type="project" value="UniProtKB-KW"/>
</dbReference>
<keyword evidence="9 12" id="KW-0472">Membrane</keyword>
<dbReference type="Pfam" id="PF12349">
    <property type="entry name" value="Sterol-sensing"/>
    <property type="match status" value="1"/>
</dbReference>
<dbReference type="GO" id="GO:0015918">
    <property type="term" value="P:sterol transport"/>
    <property type="evidence" value="ECO:0007669"/>
    <property type="project" value="UniProtKB-ARBA"/>
</dbReference>
<keyword evidence="7" id="KW-0445">Lipid transport</keyword>
<evidence type="ECO:0000256" key="12">
    <source>
        <dbReference type="SAM" id="Phobius"/>
    </source>
</evidence>
<evidence type="ECO:0000313" key="15">
    <source>
        <dbReference type="Proteomes" id="UP000712600"/>
    </source>
</evidence>
<keyword evidence="6 12" id="KW-1133">Transmembrane helix</keyword>
<keyword evidence="5" id="KW-0732">Signal</keyword>
<feature type="transmembrane region" description="Helical" evidence="12">
    <location>
        <begin position="701"/>
        <end position="722"/>
    </location>
</feature>
<evidence type="ECO:0000256" key="3">
    <source>
        <dbReference type="ARBA" id="ARBA00022448"/>
    </source>
</evidence>
<feature type="transmembrane region" description="Helical" evidence="12">
    <location>
        <begin position="805"/>
        <end position="825"/>
    </location>
</feature>
<dbReference type="AlphaFoldDB" id="A0A8S9QW12"/>
<protein>
    <recommendedName>
        <fullName evidence="13">SSD domain-containing protein</fullName>
    </recommendedName>
</protein>
<dbReference type="Proteomes" id="UP000712600">
    <property type="component" value="Unassembled WGS sequence"/>
</dbReference>
<evidence type="ECO:0000256" key="5">
    <source>
        <dbReference type="ARBA" id="ARBA00022729"/>
    </source>
</evidence>
<accession>A0A8S9QW12</accession>
<comment type="subcellular location">
    <subcellularLocation>
        <location evidence="1">Endomembrane system</location>
        <topology evidence="1">Multi-pass membrane protein</topology>
    </subcellularLocation>
</comment>
<dbReference type="GO" id="GO:0012505">
    <property type="term" value="C:endomembrane system"/>
    <property type="evidence" value="ECO:0007669"/>
    <property type="project" value="UniProtKB-SubCell"/>
</dbReference>
<reference evidence="14" key="1">
    <citation type="submission" date="2019-12" db="EMBL/GenBank/DDBJ databases">
        <title>Genome sequencing and annotation of Brassica cretica.</title>
        <authorList>
            <person name="Studholme D.J."/>
            <person name="Sarris P."/>
        </authorList>
    </citation>
    <scope>NUCLEOTIDE SEQUENCE</scope>
    <source>
        <strain evidence="14">PFS-109/04</strain>
        <tissue evidence="14">Leaf</tissue>
    </source>
</reference>
<feature type="domain" description="SSD" evidence="13">
    <location>
        <begin position="592"/>
        <end position="734"/>
    </location>
</feature>
<evidence type="ECO:0000256" key="7">
    <source>
        <dbReference type="ARBA" id="ARBA00023055"/>
    </source>
</evidence>
<evidence type="ECO:0000256" key="4">
    <source>
        <dbReference type="ARBA" id="ARBA00022692"/>
    </source>
</evidence>
<comment type="similarity">
    <text evidence="2">Belongs to the patched family.</text>
</comment>
<evidence type="ECO:0000256" key="2">
    <source>
        <dbReference type="ARBA" id="ARBA00005585"/>
    </source>
</evidence>
<dbReference type="GO" id="GO:0032934">
    <property type="term" value="F:sterol binding"/>
    <property type="evidence" value="ECO:0007669"/>
    <property type="project" value="TreeGrafter"/>
</dbReference>
<dbReference type="FunFam" id="1.20.1640.10:FF:000008">
    <property type="entry name" value="NPC intracellular cholesterol transporter 1"/>
    <property type="match status" value="1"/>
</dbReference>
<evidence type="ECO:0000259" key="13">
    <source>
        <dbReference type="PROSITE" id="PS50156"/>
    </source>
</evidence>
<dbReference type="Gene3D" id="1.20.1640.10">
    <property type="entry name" value="Multidrug efflux transporter AcrB transmembrane domain"/>
    <property type="match status" value="1"/>
</dbReference>
<evidence type="ECO:0000256" key="6">
    <source>
        <dbReference type="ARBA" id="ARBA00022989"/>
    </source>
</evidence>
<keyword evidence="10" id="KW-1015">Disulfide bond</keyword>
<feature type="transmembrane region" description="Helical" evidence="12">
    <location>
        <begin position="656"/>
        <end position="681"/>
    </location>
</feature>
<dbReference type="Pfam" id="PF22314">
    <property type="entry name" value="NPC1_MLD"/>
    <property type="match status" value="1"/>
</dbReference>
<evidence type="ECO:0000256" key="11">
    <source>
        <dbReference type="ARBA" id="ARBA00023180"/>
    </source>
</evidence>
<dbReference type="EMBL" id="QGKX02000996">
    <property type="protein sequence ID" value="KAF3552911.1"/>
    <property type="molecule type" value="Genomic_DNA"/>
</dbReference>
<comment type="caution">
    <text evidence="14">The sequence shown here is derived from an EMBL/GenBank/DDBJ whole genome shotgun (WGS) entry which is preliminary data.</text>
</comment>
<organism evidence="14 15">
    <name type="scientific">Brassica cretica</name>
    <name type="common">Mustard</name>
    <dbReference type="NCBI Taxonomy" id="69181"/>
    <lineage>
        <taxon>Eukaryota</taxon>
        <taxon>Viridiplantae</taxon>
        <taxon>Streptophyta</taxon>
        <taxon>Embryophyta</taxon>
        <taxon>Tracheophyta</taxon>
        <taxon>Spermatophyta</taxon>
        <taxon>Magnoliopsida</taxon>
        <taxon>eudicotyledons</taxon>
        <taxon>Gunneridae</taxon>
        <taxon>Pentapetalae</taxon>
        <taxon>rosids</taxon>
        <taxon>malvids</taxon>
        <taxon>Brassicales</taxon>
        <taxon>Brassicaceae</taxon>
        <taxon>Brassiceae</taxon>
        <taxon>Brassica</taxon>
    </lineage>
</organism>
<dbReference type="PROSITE" id="PS50156">
    <property type="entry name" value="SSD"/>
    <property type="match status" value="1"/>
</dbReference>
<feature type="transmembrane region" description="Helical" evidence="12">
    <location>
        <begin position="771"/>
        <end position="793"/>
    </location>
</feature>
<dbReference type="InterPro" id="IPR053956">
    <property type="entry name" value="NPC1_MLD"/>
</dbReference>
<dbReference type="PANTHER" id="PTHR45727:SF2">
    <property type="entry name" value="NPC INTRACELLULAR CHOLESTEROL TRANSPORTER 1"/>
    <property type="match status" value="1"/>
</dbReference>
<dbReference type="Pfam" id="PF16414">
    <property type="entry name" value="NPC1_N"/>
    <property type="match status" value="1"/>
</dbReference>
<dbReference type="GO" id="GO:0016020">
    <property type="term" value="C:membrane"/>
    <property type="evidence" value="ECO:0007669"/>
    <property type="project" value="TreeGrafter"/>
</dbReference>
<feature type="transmembrane region" description="Helical" evidence="12">
    <location>
        <begin position="346"/>
        <end position="366"/>
    </location>
</feature>
<keyword evidence="4 12" id="KW-0812">Transmembrane</keyword>
<dbReference type="InterPro" id="IPR032190">
    <property type="entry name" value="NPC1_N"/>
</dbReference>
<keyword evidence="11" id="KW-0325">Glycoprotein</keyword>
<dbReference type="PANTHER" id="PTHR45727">
    <property type="entry name" value="NPC INTRACELLULAR CHOLESTEROL TRANSPORTER 1"/>
    <property type="match status" value="1"/>
</dbReference>
<proteinExistence type="inferred from homology"/>
<keyword evidence="8" id="KW-0443">Lipid metabolism</keyword>
<name>A0A8S9QW12_BRACR</name>
<feature type="transmembrane region" description="Helical" evidence="12">
    <location>
        <begin position="593"/>
        <end position="614"/>
    </location>
</feature>
<keyword evidence="3" id="KW-0813">Transport</keyword>
<dbReference type="SUPFAM" id="SSF82866">
    <property type="entry name" value="Multidrug efflux transporter AcrB transmembrane domain"/>
    <property type="match status" value="2"/>
</dbReference>
<evidence type="ECO:0000256" key="9">
    <source>
        <dbReference type="ARBA" id="ARBA00023136"/>
    </source>
</evidence>
<dbReference type="InterPro" id="IPR000731">
    <property type="entry name" value="SSD"/>
</dbReference>
<evidence type="ECO:0000256" key="8">
    <source>
        <dbReference type="ARBA" id="ARBA00023098"/>
    </source>
</evidence>
<evidence type="ECO:0000313" key="14">
    <source>
        <dbReference type="EMBL" id="KAF3552911.1"/>
    </source>
</evidence>